<dbReference type="Proteomes" id="UP001152803">
    <property type="component" value="Unassembled WGS sequence"/>
</dbReference>
<proteinExistence type="predicted"/>
<dbReference type="SUPFAM" id="SSF56219">
    <property type="entry name" value="DNase I-like"/>
    <property type="match status" value="1"/>
</dbReference>
<dbReference type="EMBL" id="JAFJMO010000017">
    <property type="protein sequence ID" value="KAJ8252065.1"/>
    <property type="molecule type" value="Genomic_DNA"/>
</dbReference>
<feature type="domain" description="Endonuclease/exonuclease/phosphatase" evidence="1">
    <location>
        <begin position="30"/>
        <end position="217"/>
    </location>
</feature>
<gene>
    <name evidence="2" type="ORF">COCON_G00213770</name>
</gene>
<dbReference type="PANTHER" id="PTHR46670:SF3">
    <property type="entry name" value="ENDONUCLEASE_EXONUCLEASE_PHOSPHATASE DOMAIN-CONTAINING PROTEIN"/>
    <property type="match status" value="1"/>
</dbReference>
<comment type="caution">
    <text evidence="2">The sequence shown here is derived from an EMBL/GenBank/DDBJ whole genome shotgun (WGS) entry which is preliminary data.</text>
</comment>
<dbReference type="GO" id="GO:0003824">
    <property type="term" value="F:catalytic activity"/>
    <property type="evidence" value="ECO:0007669"/>
    <property type="project" value="InterPro"/>
</dbReference>
<sequence length="289" mass="31299">MWPSMVTEPHQPLLPLTDPPDNFTVAGGLWNCQSATRKADFITGYASLLFLQFLALTETWITPENTATPAALSSSFSHTPRPSGRGGGTGLLISPSWKFCLPSLIYPYPPLNATLSQLLYIVVVYRPPGALGSFLDELHTLLSLFPEDGTPLILLGDFNIHLETSQSAAFLPLLHSFDLSLQHPPTTHKAGNLLDMIFLRNCSSSNPTVTPLHMSDHHFISASVPLSPPLFQSAVTSALCHPPHLPPESPLLSLLLNPSPNYPPIPHLPPCFPLSSTLDSLCPLVSRPA</sequence>
<dbReference type="OrthoDB" id="8954726at2759"/>
<dbReference type="PANTHER" id="PTHR46670">
    <property type="entry name" value="ENDO/EXONUCLEASE/PHOSPHATASE DOMAIN-CONTAINING PROTEIN"/>
    <property type="match status" value="1"/>
</dbReference>
<evidence type="ECO:0000313" key="2">
    <source>
        <dbReference type="EMBL" id="KAJ8252065.1"/>
    </source>
</evidence>
<name>A0A9Q1HNV3_CONCO</name>
<evidence type="ECO:0000313" key="3">
    <source>
        <dbReference type="Proteomes" id="UP001152803"/>
    </source>
</evidence>
<accession>A0A9Q1HNV3</accession>
<protein>
    <recommendedName>
        <fullName evidence="1">Endonuclease/exonuclease/phosphatase domain-containing protein</fullName>
    </recommendedName>
</protein>
<organism evidence="2 3">
    <name type="scientific">Conger conger</name>
    <name type="common">Conger eel</name>
    <name type="synonym">Muraena conger</name>
    <dbReference type="NCBI Taxonomy" id="82655"/>
    <lineage>
        <taxon>Eukaryota</taxon>
        <taxon>Metazoa</taxon>
        <taxon>Chordata</taxon>
        <taxon>Craniata</taxon>
        <taxon>Vertebrata</taxon>
        <taxon>Euteleostomi</taxon>
        <taxon>Actinopterygii</taxon>
        <taxon>Neopterygii</taxon>
        <taxon>Teleostei</taxon>
        <taxon>Anguilliformes</taxon>
        <taxon>Congridae</taxon>
        <taxon>Conger</taxon>
    </lineage>
</organism>
<dbReference type="InterPro" id="IPR036691">
    <property type="entry name" value="Endo/exonu/phosph_ase_sf"/>
</dbReference>
<reference evidence="2" key="1">
    <citation type="journal article" date="2023" name="Science">
        <title>Genome structures resolve the early diversification of teleost fishes.</title>
        <authorList>
            <person name="Parey E."/>
            <person name="Louis A."/>
            <person name="Montfort J."/>
            <person name="Bouchez O."/>
            <person name="Roques C."/>
            <person name="Iampietro C."/>
            <person name="Lluch J."/>
            <person name="Castinel A."/>
            <person name="Donnadieu C."/>
            <person name="Desvignes T."/>
            <person name="Floi Bucao C."/>
            <person name="Jouanno E."/>
            <person name="Wen M."/>
            <person name="Mejri S."/>
            <person name="Dirks R."/>
            <person name="Jansen H."/>
            <person name="Henkel C."/>
            <person name="Chen W.J."/>
            <person name="Zahm M."/>
            <person name="Cabau C."/>
            <person name="Klopp C."/>
            <person name="Thompson A.W."/>
            <person name="Robinson-Rechavi M."/>
            <person name="Braasch I."/>
            <person name="Lecointre G."/>
            <person name="Bobe J."/>
            <person name="Postlethwait J.H."/>
            <person name="Berthelot C."/>
            <person name="Roest Crollius H."/>
            <person name="Guiguen Y."/>
        </authorList>
    </citation>
    <scope>NUCLEOTIDE SEQUENCE</scope>
    <source>
        <strain evidence="2">Concon-B</strain>
    </source>
</reference>
<dbReference type="InterPro" id="IPR005135">
    <property type="entry name" value="Endo/exonuclease/phosphatase"/>
</dbReference>
<dbReference type="Gene3D" id="3.60.10.10">
    <property type="entry name" value="Endonuclease/exonuclease/phosphatase"/>
    <property type="match status" value="1"/>
</dbReference>
<dbReference type="AlphaFoldDB" id="A0A9Q1HNV3"/>
<dbReference type="Pfam" id="PF03372">
    <property type="entry name" value="Exo_endo_phos"/>
    <property type="match status" value="1"/>
</dbReference>
<evidence type="ECO:0000259" key="1">
    <source>
        <dbReference type="Pfam" id="PF03372"/>
    </source>
</evidence>
<keyword evidence="3" id="KW-1185">Reference proteome</keyword>